<comment type="caution">
    <text evidence="1">The sequence shown here is derived from an EMBL/GenBank/DDBJ whole genome shotgun (WGS) entry which is preliminary data.</text>
</comment>
<evidence type="ECO:0000313" key="1">
    <source>
        <dbReference type="EMBL" id="KAJ8436483.1"/>
    </source>
</evidence>
<dbReference type="EMBL" id="JAKOGI010000341">
    <property type="protein sequence ID" value="KAJ8436483.1"/>
    <property type="molecule type" value="Genomic_DNA"/>
</dbReference>
<sequence length="161" mass="18238">MAKLMTRINSADRILQGRRQRPLVYERMSNGTLADYLFAKLVSKDHNHSRRCNGAAVFARGYFGFWVGKTIGNKPESNEHCNQTDHRACCPVMVQGQDSYSEGGYLELSGSIICCHKSICVDINMEEVTILTEWAFDSYQSRTLASLVNDHMEALTDRPRL</sequence>
<proteinExistence type="predicted"/>
<organism evidence="1 2">
    <name type="scientific">Carnegiea gigantea</name>
    <dbReference type="NCBI Taxonomy" id="171969"/>
    <lineage>
        <taxon>Eukaryota</taxon>
        <taxon>Viridiplantae</taxon>
        <taxon>Streptophyta</taxon>
        <taxon>Embryophyta</taxon>
        <taxon>Tracheophyta</taxon>
        <taxon>Spermatophyta</taxon>
        <taxon>Magnoliopsida</taxon>
        <taxon>eudicotyledons</taxon>
        <taxon>Gunneridae</taxon>
        <taxon>Pentapetalae</taxon>
        <taxon>Caryophyllales</taxon>
        <taxon>Cactineae</taxon>
        <taxon>Cactaceae</taxon>
        <taxon>Cactoideae</taxon>
        <taxon>Echinocereeae</taxon>
        <taxon>Carnegiea</taxon>
    </lineage>
</organism>
<name>A0A9Q1QBU0_9CARY</name>
<dbReference type="OrthoDB" id="1256378at2759"/>
<accession>A0A9Q1QBU0</accession>
<reference evidence="1" key="1">
    <citation type="submission" date="2022-04" db="EMBL/GenBank/DDBJ databases">
        <title>Carnegiea gigantea Genome sequencing and assembly v2.</title>
        <authorList>
            <person name="Copetti D."/>
            <person name="Sanderson M.J."/>
            <person name="Burquez A."/>
            <person name="Wojciechowski M.F."/>
        </authorList>
    </citation>
    <scope>NUCLEOTIDE SEQUENCE</scope>
    <source>
        <strain evidence="1">SGP5-SGP5p</strain>
        <tissue evidence="1">Aerial part</tissue>
    </source>
</reference>
<dbReference type="Proteomes" id="UP001153076">
    <property type="component" value="Unassembled WGS sequence"/>
</dbReference>
<dbReference type="AlphaFoldDB" id="A0A9Q1QBU0"/>
<gene>
    <name evidence="1" type="ORF">Cgig2_000468</name>
</gene>
<evidence type="ECO:0000313" key="2">
    <source>
        <dbReference type="Proteomes" id="UP001153076"/>
    </source>
</evidence>
<keyword evidence="2" id="KW-1185">Reference proteome</keyword>
<protein>
    <submittedName>
        <fullName evidence="1">Uncharacterized protein</fullName>
    </submittedName>
</protein>